<proteinExistence type="inferred from homology"/>
<protein>
    <submittedName>
        <fullName evidence="4">Uncharacterized protein LOC108569849</fullName>
    </submittedName>
</protein>
<evidence type="ECO:0000313" key="4">
    <source>
        <dbReference type="RefSeq" id="XP_017787044.1"/>
    </source>
</evidence>
<gene>
    <name evidence="4" type="primary">LOC108569849</name>
</gene>
<dbReference type="PANTHER" id="PTHR15437">
    <property type="entry name" value="TRANSCRIPTION TERMINATION FACTOR, MITOCHONDRIAL"/>
    <property type="match status" value="1"/>
</dbReference>
<dbReference type="InterPro" id="IPR003690">
    <property type="entry name" value="MTERF"/>
</dbReference>
<dbReference type="Gene3D" id="1.25.70.10">
    <property type="entry name" value="Transcription termination factor 3, mitochondrial"/>
    <property type="match status" value="1"/>
</dbReference>
<evidence type="ECO:0000313" key="3">
    <source>
        <dbReference type="Proteomes" id="UP000695000"/>
    </source>
</evidence>
<sequence>MYMNKINKLLVCTKCVQNQLRFVKTVSVHEKLFTNLLGMKEEEAHKYVKNHRLTEIDSNRLYETIKFFNNKPLDIKEVLKHPNVFRFGVKHTWDQIHMYLQECGIHEVALDILLDVRKIRASSISKLKEIELIDQELKVAENLIKYLKPLPSNFDVSDLLDDELTLGHIHKNIVQRFISYRLEASPEKIEKLFRTHLHIHNKSLTFLCENINIALELGYSKTRLMNNGYILQTNPLNTREVLNALPTLAQCDMRAQMKMYPKLIGISLQNFLRTYELLRKCGIADEHISKNMNIFSLSTKTIQNRINNIKKVPEMRLLMKNPKMLDMIIHYHKAINRLDLLQKVKLKCTSLSVIVSDVFDEYVKEGKDVNRKRELMKLIRSMVKDDDIIEERFMKHPFFLNVPFVEIEKTYLYLRAHSFLNKQIAVAMPILLYPKEKVKEALQTIYNDERIKYAQVKNSQVLNTALYFLERDHHFTGNGIWRSVEPDDES</sequence>
<accession>A0ABM1NJP4</accession>
<dbReference type="SMART" id="SM00733">
    <property type="entry name" value="Mterf"/>
    <property type="match status" value="3"/>
</dbReference>
<comment type="similarity">
    <text evidence="1">Belongs to the mTERF family.</text>
</comment>
<keyword evidence="2" id="KW-0809">Transit peptide</keyword>
<dbReference type="RefSeq" id="XP_017787044.1">
    <property type="nucleotide sequence ID" value="XM_017931555.1"/>
</dbReference>
<evidence type="ECO:0000256" key="1">
    <source>
        <dbReference type="ARBA" id="ARBA00007692"/>
    </source>
</evidence>
<evidence type="ECO:0000256" key="2">
    <source>
        <dbReference type="ARBA" id="ARBA00022946"/>
    </source>
</evidence>
<dbReference type="PANTHER" id="PTHR15437:SF7">
    <property type="entry name" value="TRANSCRIPTION TERMINATION FACTOR 5, MITOCHONDRIAL"/>
    <property type="match status" value="1"/>
</dbReference>
<reference evidence="4" key="1">
    <citation type="submission" date="2025-08" db="UniProtKB">
        <authorList>
            <consortium name="RefSeq"/>
        </authorList>
    </citation>
    <scope>IDENTIFICATION</scope>
    <source>
        <tissue evidence="4">Whole Larva</tissue>
    </source>
</reference>
<dbReference type="Proteomes" id="UP000695000">
    <property type="component" value="Unplaced"/>
</dbReference>
<dbReference type="InterPro" id="IPR038538">
    <property type="entry name" value="MTERF_sf"/>
</dbReference>
<keyword evidence="3" id="KW-1185">Reference proteome</keyword>
<dbReference type="GeneID" id="108569849"/>
<name>A0ABM1NJP4_NICVS</name>
<organism evidence="3 4">
    <name type="scientific">Nicrophorus vespilloides</name>
    <name type="common">Boreal carrion beetle</name>
    <dbReference type="NCBI Taxonomy" id="110193"/>
    <lineage>
        <taxon>Eukaryota</taxon>
        <taxon>Metazoa</taxon>
        <taxon>Ecdysozoa</taxon>
        <taxon>Arthropoda</taxon>
        <taxon>Hexapoda</taxon>
        <taxon>Insecta</taxon>
        <taxon>Pterygota</taxon>
        <taxon>Neoptera</taxon>
        <taxon>Endopterygota</taxon>
        <taxon>Coleoptera</taxon>
        <taxon>Polyphaga</taxon>
        <taxon>Staphyliniformia</taxon>
        <taxon>Silphidae</taxon>
        <taxon>Nicrophorinae</taxon>
        <taxon>Nicrophorus</taxon>
    </lineage>
</organism>